<reference evidence="1 2" key="1">
    <citation type="journal article" date="2003" name="Proc. Natl. Acad. Sci. U.S.A.">
        <title>Complete genome sequence of the marine planctomycete Pirellula sp. strain 1.</title>
        <authorList>
            <person name="Gloeckner F.O."/>
            <person name="Kube M."/>
            <person name="Bauer M."/>
            <person name="Teeling H."/>
            <person name="Lombardot T."/>
            <person name="Ludwig W."/>
            <person name="Gade D."/>
            <person name="Beck A."/>
            <person name="Borzym K."/>
            <person name="Heitmann K."/>
            <person name="Rabus R."/>
            <person name="Schlesner H."/>
            <person name="Amann R."/>
            <person name="Reinhardt R."/>
        </authorList>
    </citation>
    <scope>NUCLEOTIDE SEQUENCE [LARGE SCALE GENOMIC DNA]</scope>
    <source>
        <strain evidence="2">DSM 10527 / NCIMB 13988 / SH1</strain>
    </source>
</reference>
<accession>Q7UGA9</accession>
<protein>
    <submittedName>
        <fullName evidence="1">Uncharacterized protein</fullName>
    </submittedName>
</protein>
<dbReference type="KEGG" id="rba:RB8014"/>
<sequence length="60" mass="6545">MPLTKERGSSFHGLITTPKDDIAEVTITSGGGSFSCPSLEWEFHVAFRDRVSECNPAMSN</sequence>
<dbReference type="Proteomes" id="UP000001025">
    <property type="component" value="Chromosome"/>
</dbReference>
<dbReference type="HOGENOM" id="CLU_2938688_0_0_0"/>
<name>Q7UGA9_RHOBA</name>
<dbReference type="AlphaFoldDB" id="Q7UGA9"/>
<proteinExistence type="predicted"/>
<dbReference type="EMBL" id="BX294147">
    <property type="protein sequence ID" value="CAD78420.1"/>
    <property type="molecule type" value="Genomic_DNA"/>
</dbReference>
<dbReference type="InParanoid" id="Q7UGA9"/>
<dbReference type="EnsemblBacteria" id="CAD78420">
    <property type="protein sequence ID" value="CAD78420"/>
    <property type="gene ID" value="RB8014"/>
</dbReference>
<organism evidence="1 2">
    <name type="scientific">Rhodopirellula baltica (strain DSM 10527 / NCIMB 13988 / SH1)</name>
    <dbReference type="NCBI Taxonomy" id="243090"/>
    <lineage>
        <taxon>Bacteria</taxon>
        <taxon>Pseudomonadati</taxon>
        <taxon>Planctomycetota</taxon>
        <taxon>Planctomycetia</taxon>
        <taxon>Pirellulales</taxon>
        <taxon>Pirellulaceae</taxon>
        <taxon>Rhodopirellula</taxon>
    </lineage>
</organism>
<evidence type="ECO:0000313" key="1">
    <source>
        <dbReference type="EMBL" id="CAD78420.1"/>
    </source>
</evidence>
<evidence type="ECO:0000313" key="2">
    <source>
        <dbReference type="Proteomes" id="UP000001025"/>
    </source>
</evidence>
<keyword evidence="2" id="KW-1185">Reference proteome</keyword>
<gene>
    <name evidence="1" type="ordered locus">RB8014</name>
</gene>